<feature type="compositionally biased region" description="Basic and acidic residues" evidence="2">
    <location>
        <begin position="412"/>
        <end position="421"/>
    </location>
</feature>
<dbReference type="EMBL" id="ADMH02002031">
    <property type="protein sequence ID" value="ETN59856.1"/>
    <property type="molecule type" value="Genomic_DNA"/>
</dbReference>
<feature type="compositionally biased region" description="Basic residues" evidence="2">
    <location>
        <begin position="540"/>
        <end position="550"/>
    </location>
</feature>
<reference evidence="5" key="2">
    <citation type="submission" date="2010-05" db="EMBL/GenBank/DDBJ databases">
        <authorList>
            <person name="Almeida L.G."/>
            <person name="Nicolas M.F."/>
            <person name="Souza R.C."/>
            <person name="Vasconcelos A.T.R."/>
        </authorList>
    </citation>
    <scope>NUCLEOTIDE SEQUENCE</scope>
</reference>
<feature type="compositionally biased region" description="Basic and acidic residues" evidence="2">
    <location>
        <begin position="316"/>
        <end position="346"/>
    </location>
</feature>
<feature type="compositionally biased region" description="Basic and acidic residues" evidence="2">
    <location>
        <begin position="218"/>
        <end position="236"/>
    </location>
</feature>
<evidence type="ECO:0000256" key="1">
    <source>
        <dbReference type="PROSITE-ProRule" id="PRU00649"/>
    </source>
</evidence>
<feature type="compositionally biased region" description="Low complexity" evidence="2">
    <location>
        <begin position="372"/>
        <end position="411"/>
    </location>
</feature>
<dbReference type="HOGENOM" id="CLU_495422_0_0_1"/>
<protein>
    <submittedName>
        <fullName evidence="5">Pnuts protein</fullName>
    </submittedName>
</protein>
<proteinExistence type="predicted"/>
<dbReference type="EnsemblMetazoa" id="ADAC008536-RA">
    <property type="protein sequence ID" value="ADAC008536-PA"/>
    <property type="gene ID" value="ADAC008536"/>
</dbReference>
<evidence type="ECO:0000313" key="7">
    <source>
        <dbReference type="Proteomes" id="UP000000673"/>
    </source>
</evidence>
<keyword evidence="7" id="KW-1185">Reference proteome</keyword>
<dbReference type="GO" id="GO:0005634">
    <property type="term" value="C:nucleus"/>
    <property type="evidence" value="ECO:0007669"/>
    <property type="project" value="UniProtKB-SubCell"/>
</dbReference>
<feature type="region of interest" description="Disordered" evidence="2">
    <location>
        <begin position="216"/>
        <end position="236"/>
    </location>
</feature>
<dbReference type="STRING" id="43151.W5J7A0"/>
<evidence type="ECO:0000313" key="5">
    <source>
        <dbReference type="EMBL" id="ETN59856.1"/>
    </source>
</evidence>
<feature type="region of interest" description="Disordered" evidence="2">
    <location>
        <begin position="276"/>
        <end position="550"/>
    </location>
</feature>
<organism evidence="5">
    <name type="scientific">Anopheles darlingi</name>
    <name type="common">Mosquito</name>
    <dbReference type="NCBI Taxonomy" id="43151"/>
    <lineage>
        <taxon>Eukaryota</taxon>
        <taxon>Metazoa</taxon>
        <taxon>Ecdysozoa</taxon>
        <taxon>Arthropoda</taxon>
        <taxon>Hexapoda</taxon>
        <taxon>Insecta</taxon>
        <taxon>Pterygota</taxon>
        <taxon>Neoptera</taxon>
        <taxon>Endopterygota</taxon>
        <taxon>Diptera</taxon>
        <taxon>Nematocera</taxon>
        <taxon>Culicoidea</taxon>
        <taxon>Culicidae</taxon>
        <taxon>Anophelinae</taxon>
        <taxon>Anopheles</taxon>
    </lineage>
</organism>
<keyword evidence="1" id="KW-0539">Nucleus</keyword>
<dbReference type="GO" id="GO:0000785">
    <property type="term" value="C:chromatin"/>
    <property type="evidence" value="ECO:0007669"/>
    <property type="project" value="TreeGrafter"/>
</dbReference>
<feature type="compositionally biased region" description="Low complexity" evidence="2">
    <location>
        <begin position="431"/>
        <end position="449"/>
    </location>
</feature>
<dbReference type="PANTHER" id="PTHR46557:SF1">
    <property type="entry name" value="SERINE_THREONINE-PROTEIN PHOSPHATASE 1 REGULATORY SUBUNIT 10"/>
    <property type="match status" value="1"/>
</dbReference>
<dbReference type="VEuPathDB" id="VectorBase:ADAR2_005970"/>
<dbReference type="Proteomes" id="UP000000673">
    <property type="component" value="Unassembled WGS sequence"/>
</dbReference>
<keyword evidence="3" id="KW-0732">Signal</keyword>
<feature type="domain" description="TFIIS N-terminal" evidence="4">
    <location>
        <begin position="71"/>
        <end position="145"/>
    </location>
</feature>
<feature type="compositionally biased region" description="Low complexity" evidence="2">
    <location>
        <begin position="480"/>
        <end position="494"/>
    </location>
</feature>
<reference evidence="5 7" key="1">
    <citation type="journal article" date="2010" name="BMC Genomics">
        <title>Combination of measures distinguishes pre-miRNAs from other stem-loops in the genome of the newly sequenced Anopheles darlingi.</title>
        <authorList>
            <person name="Mendes N.D."/>
            <person name="Freitas A.T."/>
            <person name="Vasconcelos A.T."/>
            <person name="Sagot M.F."/>
        </authorList>
    </citation>
    <scope>NUCLEOTIDE SEQUENCE</scope>
</reference>
<accession>W5J7A0</accession>
<feature type="compositionally biased region" description="Polar residues" evidence="2">
    <location>
        <begin position="508"/>
        <end position="534"/>
    </location>
</feature>
<dbReference type="AlphaFoldDB" id="W5J7A0"/>
<feature type="compositionally biased region" description="Basic and acidic residues" evidence="2">
    <location>
        <begin position="361"/>
        <end position="371"/>
    </location>
</feature>
<dbReference type="PROSITE" id="PS51319">
    <property type="entry name" value="TFIIS_N"/>
    <property type="match status" value="1"/>
</dbReference>
<evidence type="ECO:0000256" key="3">
    <source>
        <dbReference type="SAM" id="SignalP"/>
    </source>
</evidence>
<dbReference type="GO" id="GO:0072357">
    <property type="term" value="C:PTW/PP1 phosphatase complex"/>
    <property type="evidence" value="ECO:0007669"/>
    <property type="project" value="TreeGrafter"/>
</dbReference>
<dbReference type="SUPFAM" id="SSF47676">
    <property type="entry name" value="Conserved domain common to transcription factors TFIIS, elongin A, CRSP70"/>
    <property type="match status" value="1"/>
</dbReference>
<dbReference type="GO" id="GO:0008157">
    <property type="term" value="F:protein phosphatase 1 binding"/>
    <property type="evidence" value="ECO:0007669"/>
    <property type="project" value="TreeGrafter"/>
</dbReference>
<dbReference type="OMA" id="CEKNIAQ"/>
<feature type="chain" id="PRO_5010154982" evidence="3">
    <location>
        <begin position="23"/>
        <end position="550"/>
    </location>
</feature>
<dbReference type="InterPro" id="IPR017923">
    <property type="entry name" value="TFIIS_N"/>
</dbReference>
<dbReference type="VEuPathDB" id="VectorBase:ADAC008536"/>
<comment type="subcellular location">
    <subcellularLocation>
        <location evidence="1">Nucleus</location>
    </subcellularLocation>
</comment>
<evidence type="ECO:0000259" key="4">
    <source>
        <dbReference type="PROSITE" id="PS51319"/>
    </source>
</evidence>
<reference evidence="5" key="3">
    <citation type="journal article" date="2013" name="Nucleic Acids Res.">
        <title>The genome of Anopheles darlingi, the main neotropical malaria vector.</title>
        <authorList>
            <person name="Marinotti O."/>
            <person name="Cerqueira G.C."/>
            <person name="de Almeida L.G."/>
            <person name="Ferro M.I."/>
            <person name="Loreto E.L."/>
            <person name="Zaha A."/>
            <person name="Teixeira S.M."/>
            <person name="Wespiser A.R."/>
            <person name="Almeida E Silva A."/>
            <person name="Schlindwein A.D."/>
            <person name="Pacheco A.C."/>
            <person name="Silva A.L."/>
            <person name="Graveley B.R."/>
            <person name="Walenz B.P."/>
            <person name="Lima Bde A."/>
            <person name="Ribeiro C.A."/>
            <person name="Nunes-Silva C.G."/>
            <person name="de Carvalho C.R."/>
            <person name="Soares C.M."/>
            <person name="de Menezes C.B."/>
            <person name="Matiolli C."/>
            <person name="Caffrey D."/>
            <person name="Araujo D.A."/>
            <person name="de Oliveira D.M."/>
            <person name="Golenbock D."/>
            <person name="Grisard E.C."/>
            <person name="Fantinatti-Garboggini F."/>
            <person name="de Carvalho F.M."/>
            <person name="Barcellos F.G."/>
            <person name="Prosdocimi F."/>
            <person name="May G."/>
            <person name="Azevedo Junior G.M."/>
            <person name="Guimaraes G.M."/>
            <person name="Goldman G.H."/>
            <person name="Padilha I.Q."/>
            <person name="Batista Jda S."/>
            <person name="Ferro J.A."/>
            <person name="Ribeiro J.M."/>
            <person name="Fietto J.L."/>
            <person name="Dabbas K.M."/>
            <person name="Cerdeira L."/>
            <person name="Agnez-Lima L.F."/>
            <person name="Brocchi M."/>
            <person name="de Carvalho M.O."/>
            <person name="Teixeira Mde M."/>
            <person name="Diniz Maia Mde M."/>
            <person name="Goldman M.H."/>
            <person name="Cruz Schneider M.P."/>
            <person name="Felipe M.S."/>
            <person name="Hungria M."/>
            <person name="Nicolas M.F."/>
            <person name="Pereira M."/>
            <person name="Montes M.A."/>
            <person name="Cantao M.E."/>
            <person name="Vincentz M."/>
            <person name="Rafael M.S."/>
            <person name="Silverman N."/>
            <person name="Stoco P.H."/>
            <person name="Souza R.C."/>
            <person name="Vicentini R."/>
            <person name="Gazzinelli R.T."/>
            <person name="Neves Rde O."/>
            <person name="Silva R."/>
            <person name="Astolfi-Filho S."/>
            <person name="Maciel T.E."/>
            <person name="Urmenyi T.P."/>
            <person name="Tadei W.P."/>
            <person name="Camargo E.P."/>
            <person name="de Vasconcelos A.T."/>
        </authorList>
    </citation>
    <scope>NUCLEOTIDE SEQUENCE</scope>
</reference>
<evidence type="ECO:0000313" key="6">
    <source>
        <dbReference type="EnsemblMetazoa" id="ADAC008536-PA"/>
    </source>
</evidence>
<feature type="compositionally biased region" description="Low complexity" evidence="2">
    <location>
        <begin position="463"/>
        <end position="472"/>
    </location>
</feature>
<feature type="compositionally biased region" description="Basic and acidic residues" evidence="2">
    <location>
        <begin position="450"/>
        <end position="462"/>
    </location>
</feature>
<dbReference type="PANTHER" id="PTHR46557">
    <property type="entry name" value="SERINE/THREONINE-PROTEIN PHOSPHATASE 1 REGULATORY SUBUNIT 10-RELATED"/>
    <property type="match status" value="1"/>
</dbReference>
<evidence type="ECO:0000256" key="2">
    <source>
        <dbReference type="SAM" id="MobiDB-lite"/>
    </source>
</evidence>
<dbReference type="eggNOG" id="ENOG502QQ2I">
    <property type="taxonomic scope" value="Eukaryota"/>
</dbReference>
<feature type="signal peptide" evidence="3">
    <location>
        <begin position="1"/>
        <end position="22"/>
    </location>
</feature>
<reference evidence="6" key="4">
    <citation type="submission" date="2015-06" db="UniProtKB">
        <authorList>
            <consortium name="EnsemblMetazoa"/>
        </authorList>
    </citation>
    <scope>IDENTIFICATION</scope>
</reference>
<dbReference type="Gene3D" id="1.20.930.10">
    <property type="entry name" value="Conserved domain common to transcription factors TFIIS, elongin A, CRSP70"/>
    <property type="match status" value="1"/>
</dbReference>
<dbReference type="InterPro" id="IPR035441">
    <property type="entry name" value="TFIIS/LEDGF_dom_sf"/>
</dbReference>
<feature type="compositionally biased region" description="Acidic residues" evidence="2">
    <location>
        <begin position="294"/>
        <end position="311"/>
    </location>
</feature>
<gene>
    <name evidence="5" type="ORF">AND_008536</name>
</gene>
<sequence length="550" mass="58766">MPRIDPMKLLVCLSVLLAPNGGIRTSAEVKRLANLMAKFSKKLVSKCIYIQILKCTETELLGQFMQTGGWSLVHLWLVDGVTSKNWPLIQELLELLLCCPVDVERLKINTTPRLVKALSTDSAHERVRVLASKLVEQWLFIVKAPKQLSPSIPLNPSDVSLGDHSVTDGQPAILGGGVQEETNNNVGLLSESTSTGNEDGSGCHLVNGIGGIPTDAASTEKDFGNKQGLRKREDDVDSAKKSFRAIVEQEPHKKTSLVLKITTKNGKQVVTEVRTPTSAINGDDVLHRNGMQADGDDIEEEEEEEEEDEEVVVNIESEKPNEHGEIEAKDAKKNDLENGREGRERSGSVSSSSKDHRSHHSSRDREKDRKGSSSSGSRSSSSKSSSGSSSSSGSKSKSSSGSSKSSSSSSSSRDKDKERHGSSSSNKHKSSSSSSSKSSGSGGSKSSRSSSDKHRDHRDKSSHSGGSSSNSSKDNKDSKSTSLSPSTGGSRSSTANLSRKSSKDDGGNNDSGSETGSTSANNSANMSGVSSKKASISIERKHHRHHRAKD</sequence>
<name>W5J7A0_ANODA</name>